<dbReference type="Gene3D" id="1.10.3720.10">
    <property type="entry name" value="MetI-like"/>
    <property type="match status" value="1"/>
</dbReference>
<feature type="transmembrane region" description="Helical" evidence="7">
    <location>
        <begin position="210"/>
        <end position="233"/>
    </location>
</feature>
<dbReference type="InterPro" id="IPR000515">
    <property type="entry name" value="MetI-like"/>
</dbReference>
<keyword evidence="5 7" id="KW-1133">Transmembrane helix</keyword>
<dbReference type="GO" id="GO:0055085">
    <property type="term" value="P:transmembrane transport"/>
    <property type="evidence" value="ECO:0007669"/>
    <property type="project" value="InterPro"/>
</dbReference>
<dbReference type="Pfam" id="PF00528">
    <property type="entry name" value="BPD_transp_1"/>
    <property type="match status" value="1"/>
</dbReference>
<evidence type="ECO:0000259" key="8">
    <source>
        <dbReference type="PROSITE" id="PS50928"/>
    </source>
</evidence>
<dbReference type="PANTHER" id="PTHR43227">
    <property type="entry name" value="BLL4140 PROTEIN"/>
    <property type="match status" value="1"/>
</dbReference>
<reference evidence="9" key="1">
    <citation type="submission" date="2020-09" db="EMBL/GenBank/DDBJ databases">
        <title>A novel bacterium of genus Paenibacillus, isolated from South China Sea.</title>
        <authorList>
            <person name="Huang H."/>
            <person name="Mo K."/>
            <person name="Hu Y."/>
        </authorList>
    </citation>
    <scope>NUCLEOTIDE SEQUENCE</scope>
    <source>
        <strain evidence="9">IB182496</strain>
    </source>
</reference>
<dbReference type="SUPFAM" id="SSF161098">
    <property type="entry name" value="MetI-like"/>
    <property type="match status" value="1"/>
</dbReference>
<evidence type="ECO:0000313" key="10">
    <source>
        <dbReference type="Proteomes" id="UP000621560"/>
    </source>
</evidence>
<feature type="transmembrane region" description="Helical" evidence="7">
    <location>
        <begin position="162"/>
        <end position="190"/>
    </location>
</feature>
<evidence type="ECO:0000256" key="1">
    <source>
        <dbReference type="ARBA" id="ARBA00004651"/>
    </source>
</evidence>
<evidence type="ECO:0000256" key="3">
    <source>
        <dbReference type="ARBA" id="ARBA00022475"/>
    </source>
</evidence>
<evidence type="ECO:0000256" key="2">
    <source>
        <dbReference type="ARBA" id="ARBA00022448"/>
    </source>
</evidence>
<comment type="similarity">
    <text evidence="7">Belongs to the binding-protein-dependent transport system permease family.</text>
</comment>
<protein>
    <submittedName>
        <fullName evidence="9">Sugar ABC transporter permease</fullName>
    </submittedName>
</protein>
<dbReference type="InterPro" id="IPR050809">
    <property type="entry name" value="UgpAE/MalFG_permease"/>
</dbReference>
<keyword evidence="2 7" id="KW-0813">Transport</keyword>
<feature type="transmembrane region" description="Helical" evidence="7">
    <location>
        <begin position="12"/>
        <end position="33"/>
    </location>
</feature>
<evidence type="ECO:0000313" key="9">
    <source>
        <dbReference type="EMBL" id="MBD2843869.1"/>
    </source>
</evidence>
<evidence type="ECO:0000256" key="5">
    <source>
        <dbReference type="ARBA" id="ARBA00022989"/>
    </source>
</evidence>
<dbReference type="GO" id="GO:0005886">
    <property type="term" value="C:plasma membrane"/>
    <property type="evidence" value="ECO:0007669"/>
    <property type="project" value="UniProtKB-SubCell"/>
</dbReference>
<evidence type="ECO:0000256" key="6">
    <source>
        <dbReference type="ARBA" id="ARBA00023136"/>
    </source>
</evidence>
<dbReference type="PROSITE" id="PS50928">
    <property type="entry name" value="ABC_TM1"/>
    <property type="match status" value="1"/>
</dbReference>
<dbReference type="RefSeq" id="WP_190914032.1">
    <property type="nucleotide sequence ID" value="NZ_JACXIZ010000006.1"/>
</dbReference>
<feature type="domain" description="ABC transmembrane type-1" evidence="8">
    <location>
        <begin position="75"/>
        <end position="291"/>
    </location>
</feature>
<dbReference type="EMBL" id="JACXIZ010000006">
    <property type="protein sequence ID" value="MBD2843869.1"/>
    <property type="molecule type" value="Genomic_DNA"/>
</dbReference>
<dbReference type="CDD" id="cd06261">
    <property type="entry name" value="TM_PBP2"/>
    <property type="match status" value="1"/>
</dbReference>
<name>A0A927GPV5_9BACL</name>
<evidence type="ECO:0000256" key="7">
    <source>
        <dbReference type="RuleBase" id="RU363032"/>
    </source>
</evidence>
<keyword evidence="4 7" id="KW-0812">Transmembrane</keyword>
<gene>
    <name evidence="9" type="ORF">IDH44_01580</name>
</gene>
<comment type="subcellular location">
    <subcellularLocation>
        <location evidence="1 7">Cell membrane</location>
        <topology evidence="1 7">Multi-pass membrane protein</topology>
    </subcellularLocation>
</comment>
<keyword evidence="10" id="KW-1185">Reference proteome</keyword>
<keyword evidence="3" id="KW-1003">Cell membrane</keyword>
<organism evidence="9 10">
    <name type="scientific">Paenibacillus sabuli</name>
    <dbReference type="NCBI Taxonomy" id="2772509"/>
    <lineage>
        <taxon>Bacteria</taxon>
        <taxon>Bacillati</taxon>
        <taxon>Bacillota</taxon>
        <taxon>Bacilli</taxon>
        <taxon>Bacillales</taxon>
        <taxon>Paenibacillaceae</taxon>
        <taxon>Paenibacillus</taxon>
    </lineage>
</organism>
<feature type="transmembrane region" description="Helical" evidence="7">
    <location>
        <begin position="79"/>
        <end position="100"/>
    </location>
</feature>
<sequence>MKKLRRPSIRMDQYALLLLAGPAIVYFFVFHYLPMVGVVLAFKDYRYHLGILGSEWVGLSNFDFFFRSADAWRITRNTVGYSFLFIVVGNLTAMVVALLLNEIRNKFAMKYYQTTMIFPTFLSWVLISFITYSFLHPTLGLLNQFLVFLHFEPVSWFSEPKYWPFILTIMDVWKGVGMGSILYFASLMGVDASLYEAARIDGANRWKQTLHISIPAIVPVATILTILAIGNAFRADFGLFYQIPRDVGVLYPTTDVIDTYIFRGLRNGDVGITAATGLFQSAVGLIMIVAVNSIIRKLKPENALF</sequence>
<dbReference type="InterPro" id="IPR035906">
    <property type="entry name" value="MetI-like_sf"/>
</dbReference>
<evidence type="ECO:0000256" key="4">
    <source>
        <dbReference type="ARBA" id="ARBA00022692"/>
    </source>
</evidence>
<dbReference type="PANTHER" id="PTHR43227:SF11">
    <property type="entry name" value="BLL4140 PROTEIN"/>
    <property type="match status" value="1"/>
</dbReference>
<keyword evidence="6 7" id="KW-0472">Membrane</keyword>
<dbReference type="Proteomes" id="UP000621560">
    <property type="component" value="Unassembled WGS sequence"/>
</dbReference>
<comment type="caution">
    <text evidence="9">The sequence shown here is derived from an EMBL/GenBank/DDBJ whole genome shotgun (WGS) entry which is preliminary data.</text>
</comment>
<feature type="transmembrane region" description="Helical" evidence="7">
    <location>
        <begin position="121"/>
        <end position="142"/>
    </location>
</feature>
<proteinExistence type="inferred from homology"/>
<accession>A0A927GPV5</accession>
<feature type="transmembrane region" description="Helical" evidence="7">
    <location>
        <begin position="272"/>
        <end position="295"/>
    </location>
</feature>
<dbReference type="AlphaFoldDB" id="A0A927GPV5"/>